<dbReference type="Pfam" id="PF09837">
    <property type="entry name" value="DUF2064"/>
    <property type="match status" value="1"/>
</dbReference>
<name>A0ABS1CDX6_9GAMM</name>
<dbReference type="Gene3D" id="3.90.550.10">
    <property type="entry name" value="Spore Coat Polysaccharide Biosynthesis Protein SpsA, Chain A"/>
    <property type="match status" value="1"/>
</dbReference>
<keyword evidence="2" id="KW-1185">Reference proteome</keyword>
<dbReference type="PANTHER" id="PTHR36529">
    <property type="entry name" value="SLL1095 PROTEIN"/>
    <property type="match status" value="1"/>
</dbReference>
<dbReference type="InterPro" id="IPR029044">
    <property type="entry name" value="Nucleotide-diphossugar_trans"/>
</dbReference>
<dbReference type="InterPro" id="IPR018641">
    <property type="entry name" value="Trfase_1_rSAM/seldom-assoc"/>
</dbReference>
<gene>
    <name evidence="1" type="ORF">CKO31_04985</name>
</gene>
<proteinExistence type="predicted"/>
<keyword evidence="1" id="KW-0282">Flagellum</keyword>
<dbReference type="NCBIfam" id="TIGR04282">
    <property type="entry name" value="glyco_like_cofC"/>
    <property type="match status" value="1"/>
</dbReference>
<protein>
    <submittedName>
        <fullName evidence="1">Flagellar biosynthesis protein FlgB</fullName>
    </submittedName>
</protein>
<evidence type="ECO:0000313" key="2">
    <source>
        <dbReference type="Proteomes" id="UP000748752"/>
    </source>
</evidence>
<keyword evidence="1" id="KW-0966">Cell projection</keyword>
<organism evidence="1 2">
    <name type="scientific">Thiohalocapsa halophila</name>
    <dbReference type="NCBI Taxonomy" id="69359"/>
    <lineage>
        <taxon>Bacteria</taxon>
        <taxon>Pseudomonadati</taxon>
        <taxon>Pseudomonadota</taxon>
        <taxon>Gammaproteobacteria</taxon>
        <taxon>Chromatiales</taxon>
        <taxon>Chromatiaceae</taxon>
        <taxon>Thiohalocapsa</taxon>
    </lineage>
</organism>
<comment type="caution">
    <text evidence="1">The sequence shown here is derived from an EMBL/GenBank/DDBJ whole genome shotgun (WGS) entry which is preliminary data.</text>
</comment>
<accession>A0ABS1CDX6</accession>
<dbReference type="RefSeq" id="WP_200234628.1">
    <property type="nucleotide sequence ID" value="NZ_NRRV01000008.1"/>
</dbReference>
<sequence>MDAGGGYRFPRARILVLAKAPVAGACKTRLIPALGAEGAAALHRELLEGTLARLAPAGIAPLALWCAPDAQHPVFRASARRFGLSLHIQQGGDLGERLLYAATDALAQAEAVVLIGCDCPGLGPAQVTSALAALLESPQQDAVLGPADDGGYVLLGLRRAAPELFTDIPWGGDRVAAATRARMAGLGWRWQELASLPDLDRPEDLLWYRQVITG</sequence>
<dbReference type="EMBL" id="NRRV01000008">
    <property type="protein sequence ID" value="MBK1630104.1"/>
    <property type="molecule type" value="Genomic_DNA"/>
</dbReference>
<dbReference type="PANTHER" id="PTHR36529:SF1">
    <property type="entry name" value="GLYCOSYLTRANSFERASE"/>
    <property type="match status" value="1"/>
</dbReference>
<dbReference type="SUPFAM" id="SSF53448">
    <property type="entry name" value="Nucleotide-diphospho-sugar transferases"/>
    <property type="match status" value="1"/>
</dbReference>
<reference evidence="1 2" key="1">
    <citation type="journal article" date="2020" name="Microorganisms">
        <title>Osmotic Adaptation and Compatible Solute Biosynthesis of Phototrophic Bacteria as Revealed from Genome Analyses.</title>
        <authorList>
            <person name="Imhoff J.F."/>
            <person name="Rahn T."/>
            <person name="Kunzel S."/>
            <person name="Keller A."/>
            <person name="Neulinger S.C."/>
        </authorList>
    </citation>
    <scope>NUCLEOTIDE SEQUENCE [LARGE SCALE GENOMIC DNA]</scope>
    <source>
        <strain evidence="1 2">DSM 6210</strain>
    </source>
</reference>
<evidence type="ECO:0000313" key="1">
    <source>
        <dbReference type="EMBL" id="MBK1630104.1"/>
    </source>
</evidence>
<keyword evidence="1" id="KW-0969">Cilium</keyword>
<dbReference type="Proteomes" id="UP000748752">
    <property type="component" value="Unassembled WGS sequence"/>
</dbReference>